<accession>S0EXM4</accession>
<dbReference type="Proteomes" id="UP000014227">
    <property type="component" value="Chromosome I"/>
</dbReference>
<gene>
    <name evidence="1" type="ORF">CCALI_00723</name>
</gene>
<organism evidence="1 2">
    <name type="scientific">Chthonomonas calidirosea (strain DSM 23976 / ICMP 18418 / T49)</name>
    <dbReference type="NCBI Taxonomy" id="1303518"/>
    <lineage>
        <taxon>Bacteria</taxon>
        <taxon>Bacillati</taxon>
        <taxon>Armatimonadota</taxon>
        <taxon>Chthonomonadia</taxon>
        <taxon>Chthonomonadales</taxon>
        <taxon>Chthonomonadaceae</taxon>
        <taxon>Chthonomonas</taxon>
    </lineage>
</organism>
<name>S0EXM4_CHTCT</name>
<dbReference type="EMBL" id="HF951689">
    <property type="protein sequence ID" value="CCW34548.1"/>
    <property type="molecule type" value="Genomic_DNA"/>
</dbReference>
<evidence type="ECO:0000313" key="2">
    <source>
        <dbReference type="Proteomes" id="UP000014227"/>
    </source>
</evidence>
<dbReference type="InParanoid" id="S0EXM4"/>
<keyword evidence="2" id="KW-1185">Reference proteome</keyword>
<sequence>MCRFVLKLHLPFTIQSLRRTVVAALASGVCLAVVGSKAFAQTSIPPTSPLSVRIMDASGAILPAGSQFDAKNDLQTDLIVGQNTVGPYRLSWRNAVQGSEMVVVDGRLLQAGRDYTIDWSSGVIRFSVPLPSGELARVSYSVNTPTAERVLSASYVPLQWNFWQNDNGFLRISSLLRASDSPTSPNASDPRTYSALQFQDRFHLLPTSDLTTGLFLDMHGQDWLRRSGFLLDSMATMRGASFGLSYHRAGTLFAQQGIAGLSPGQEIIGLTGTLTPLQSLAIQLVARQTDQLTAQNANSLTDRVGTTDRTLSATLSAKLPQNGQLTAGSALETVANPQGGTATQHDMVSLSHPLAPHIDATLNFDALATAPLKESGDTTYTQSAGIDVTGSLNPGIHFDTAFTNRLTPAGFANDQKMSLTASIPIDKSQAVKVDTLYEDVLGNMGAQRNRSLLFQTPLQGLRAQLSSGVQYAGTPTNRALVGLFDLSTQPTKGLQLTGTVRLRDMRLNTGAPAPDDVNTYGVQLSYAPLPQLQFTSDLYYNPEQNGQLQKVQREDFGLQTRVGLLMLQAQLGLLHNLLSPSRSDTANFSLGFNFTPWDSLTTGLQAQNLFGGPNWTRTYLLSFTHHFNSVFDFSLSGSISYNGALGTQPQPQYTAQAQLGIHF</sequence>
<proteinExistence type="predicted"/>
<dbReference type="KEGG" id="ccz:CCALI_00723"/>
<dbReference type="HOGENOM" id="CLU_413721_0_0_0"/>
<protein>
    <submittedName>
        <fullName evidence="1">Uncharacterized protein</fullName>
    </submittedName>
</protein>
<evidence type="ECO:0000313" key="1">
    <source>
        <dbReference type="EMBL" id="CCW34548.1"/>
    </source>
</evidence>
<dbReference type="AlphaFoldDB" id="S0EXM4"/>
<reference evidence="2" key="1">
    <citation type="submission" date="2013-03" db="EMBL/GenBank/DDBJ databases">
        <title>Genome sequence of Chthonomonas calidirosea, the first sequenced genome from the Armatimonadetes phylum (formally candidate division OP10).</title>
        <authorList>
            <person name="Lee K.C.Y."/>
            <person name="Morgan X.C."/>
            <person name="Dunfield P.F."/>
            <person name="Tamas I."/>
            <person name="Houghton K.M."/>
            <person name="Vyssotski M."/>
            <person name="Ryan J.L.J."/>
            <person name="Lagutin K."/>
            <person name="McDonald I.R."/>
            <person name="Stott M.B."/>
        </authorList>
    </citation>
    <scope>NUCLEOTIDE SEQUENCE [LARGE SCALE GENOMIC DNA]</scope>
    <source>
        <strain evidence="2">DSM 23976 / ICMP 18418 / T49</strain>
    </source>
</reference>
<dbReference type="PATRIC" id="fig|1303518.3.peg.729"/>